<accession>J0DC53</accession>
<feature type="compositionally biased region" description="Low complexity" evidence="1">
    <location>
        <begin position="298"/>
        <end position="312"/>
    </location>
</feature>
<name>J0DC53_AURST</name>
<feature type="compositionally biased region" description="Low complexity" evidence="1">
    <location>
        <begin position="245"/>
        <end position="265"/>
    </location>
</feature>
<feature type="compositionally biased region" description="Low complexity" evidence="1">
    <location>
        <begin position="335"/>
        <end position="345"/>
    </location>
</feature>
<feature type="compositionally biased region" description="Pro residues" evidence="1">
    <location>
        <begin position="216"/>
        <end position="244"/>
    </location>
</feature>
<feature type="compositionally biased region" description="Basic residues" evidence="1">
    <location>
        <begin position="267"/>
        <end position="277"/>
    </location>
</feature>
<feature type="region of interest" description="Disordered" evidence="1">
    <location>
        <begin position="333"/>
        <end position="357"/>
    </location>
</feature>
<feature type="compositionally biased region" description="Basic and acidic residues" evidence="1">
    <location>
        <begin position="205"/>
        <end position="215"/>
    </location>
</feature>
<organism evidence="2 3">
    <name type="scientific">Auricularia subglabra (strain TFB-10046 / SS5)</name>
    <name type="common">White-rot fungus</name>
    <name type="synonym">Auricularia delicata (strain TFB10046)</name>
    <dbReference type="NCBI Taxonomy" id="717982"/>
    <lineage>
        <taxon>Eukaryota</taxon>
        <taxon>Fungi</taxon>
        <taxon>Dikarya</taxon>
        <taxon>Basidiomycota</taxon>
        <taxon>Agaricomycotina</taxon>
        <taxon>Agaricomycetes</taxon>
        <taxon>Auriculariales</taxon>
        <taxon>Auriculariaceae</taxon>
        <taxon>Auricularia</taxon>
    </lineage>
</organism>
<protein>
    <submittedName>
        <fullName evidence="2">Uncharacterized protein</fullName>
    </submittedName>
</protein>
<dbReference type="eggNOG" id="ENOG502R204">
    <property type="taxonomic scope" value="Eukaryota"/>
</dbReference>
<evidence type="ECO:0000313" key="3">
    <source>
        <dbReference type="Proteomes" id="UP000006514"/>
    </source>
</evidence>
<evidence type="ECO:0000313" key="2">
    <source>
        <dbReference type="EMBL" id="EJD39592.1"/>
    </source>
</evidence>
<reference evidence="3" key="1">
    <citation type="journal article" date="2012" name="Science">
        <title>The Paleozoic origin of enzymatic lignin decomposition reconstructed from 31 fungal genomes.</title>
        <authorList>
            <person name="Floudas D."/>
            <person name="Binder M."/>
            <person name="Riley R."/>
            <person name="Barry K."/>
            <person name="Blanchette R.A."/>
            <person name="Henrissat B."/>
            <person name="Martinez A.T."/>
            <person name="Otillar R."/>
            <person name="Spatafora J.W."/>
            <person name="Yadav J.S."/>
            <person name="Aerts A."/>
            <person name="Benoit I."/>
            <person name="Boyd A."/>
            <person name="Carlson A."/>
            <person name="Copeland A."/>
            <person name="Coutinho P.M."/>
            <person name="de Vries R.P."/>
            <person name="Ferreira P."/>
            <person name="Findley K."/>
            <person name="Foster B."/>
            <person name="Gaskell J."/>
            <person name="Glotzer D."/>
            <person name="Gorecki P."/>
            <person name="Heitman J."/>
            <person name="Hesse C."/>
            <person name="Hori C."/>
            <person name="Igarashi K."/>
            <person name="Jurgens J.A."/>
            <person name="Kallen N."/>
            <person name="Kersten P."/>
            <person name="Kohler A."/>
            <person name="Kuees U."/>
            <person name="Kumar T.K.A."/>
            <person name="Kuo A."/>
            <person name="LaButti K."/>
            <person name="Larrondo L.F."/>
            <person name="Lindquist E."/>
            <person name="Ling A."/>
            <person name="Lombard V."/>
            <person name="Lucas S."/>
            <person name="Lundell T."/>
            <person name="Martin R."/>
            <person name="McLaughlin D.J."/>
            <person name="Morgenstern I."/>
            <person name="Morin E."/>
            <person name="Murat C."/>
            <person name="Nagy L.G."/>
            <person name="Nolan M."/>
            <person name="Ohm R.A."/>
            <person name="Patyshakuliyeva A."/>
            <person name="Rokas A."/>
            <person name="Ruiz-Duenas F.J."/>
            <person name="Sabat G."/>
            <person name="Salamov A."/>
            <person name="Samejima M."/>
            <person name="Schmutz J."/>
            <person name="Slot J.C."/>
            <person name="St John F."/>
            <person name="Stenlid J."/>
            <person name="Sun H."/>
            <person name="Sun S."/>
            <person name="Syed K."/>
            <person name="Tsang A."/>
            <person name="Wiebenga A."/>
            <person name="Young D."/>
            <person name="Pisabarro A."/>
            <person name="Eastwood D.C."/>
            <person name="Martin F."/>
            <person name="Cullen D."/>
            <person name="Grigoriev I.V."/>
            <person name="Hibbett D.S."/>
        </authorList>
    </citation>
    <scope>NUCLEOTIDE SEQUENCE [LARGE SCALE GENOMIC DNA]</scope>
    <source>
        <strain evidence="3">TFB10046</strain>
    </source>
</reference>
<gene>
    <name evidence="2" type="ORF">AURDEDRAFT_171399</name>
</gene>
<feature type="region of interest" description="Disordered" evidence="1">
    <location>
        <begin position="397"/>
        <end position="423"/>
    </location>
</feature>
<dbReference type="AlphaFoldDB" id="J0DC53"/>
<keyword evidence="3" id="KW-1185">Reference proteome</keyword>
<dbReference type="OrthoDB" id="2855870at2759"/>
<proteinExistence type="predicted"/>
<dbReference type="Proteomes" id="UP000006514">
    <property type="component" value="Unassembled WGS sequence"/>
</dbReference>
<evidence type="ECO:0000256" key="1">
    <source>
        <dbReference type="SAM" id="MobiDB-lite"/>
    </source>
</evidence>
<sequence>MRKAGRRPDGSLFTESEIIEDLRAHSAAFKTVRLADSAEPASWISRADVRALKERSTLLVNLATAEDAASFVAMRRCLFAFGCPCEPGEYAPQERERICRRCWNPLARQKERDHACRERCRLCGGSHAEEEHTCGECDVLAKPCAHIPLKCVNCGLGHAADDGICEYRRRARGTLATAPPMAGGSQRGAAPGAPGKKGKKKSDKRVRILEPHEPFPTDPAPPSPCSPPSPTPPPPTPPPPPLPLPLGQAPPAATPDTAPERPAAPSLRRKRDKHRKQTPGAQPGAMPHGTGPDTRQRAVLASKSAAASVAAPLPAPETAASLAPEVTPPLAPDVAAKPAARPGAALERDGASSPVIDEADMSAVRDLVGPVSAQVRTLAPAAQAPAPACQEVRGALSLHAWRPRTPNARADGGGPPTSSDDYASAVSWAAEMQASRGKANMMGKSDKSLQKLALDMAAAAASYNPAAGSDTDLTPADA</sequence>
<feature type="region of interest" description="Disordered" evidence="1">
    <location>
        <begin position="176"/>
        <end position="315"/>
    </location>
</feature>
<dbReference type="KEGG" id="adl:AURDEDRAFT_171399"/>
<dbReference type="InParanoid" id="J0DC53"/>
<dbReference type="EMBL" id="JH687812">
    <property type="protein sequence ID" value="EJD39592.1"/>
    <property type="molecule type" value="Genomic_DNA"/>
</dbReference>